<evidence type="ECO:0000259" key="5">
    <source>
        <dbReference type="Pfam" id="PF14214"/>
    </source>
</evidence>
<evidence type="ECO:0000259" key="6">
    <source>
        <dbReference type="Pfam" id="PF21530"/>
    </source>
</evidence>
<dbReference type="SUPFAM" id="SSF52540">
    <property type="entry name" value="P-loop containing nucleoside triphosphate hydrolases"/>
    <property type="match status" value="2"/>
</dbReference>
<dbReference type="PANTHER" id="PTHR10492:SF101">
    <property type="entry name" value="ATP-DEPENDENT DNA HELICASE"/>
    <property type="match status" value="1"/>
</dbReference>
<gene>
    <name evidence="8" type="primary">LOC104748536</name>
</gene>
<keyword evidence="1" id="KW-0227">DNA damage</keyword>
<organism evidence="7 8">
    <name type="scientific">Camelina sativa</name>
    <name type="common">False flax</name>
    <name type="synonym">Myagrum sativum</name>
    <dbReference type="NCBI Taxonomy" id="90675"/>
    <lineage>
        <taxon>Eukaryota</taxon>
        <taxon>Viridiplantae</taxon>
        <taxon>Streptophyta</taxon>
        <taxon>Embryophyta</taxon>
        <taxon>Tracheophyta</taxon>
        <taxon>Spermatophyta</taxon>
        <taxon>Magnoliopsida</taxon>
        <taxon>eudicotyledons</taxon>
        <taxon>Gunneridae</taxon>
        <taxon>Pentapetalae</taxon>
        <taxon>rosids</taxon>
        <taxon>malvids</taxon>
        <taxon>Brassicales</taxon>
        <taxon>Brassicaceae</taxon>
        <taxon>Camelineae</taxon>
        <taxon>Camelina</taxon>
    </lineage>
</organism>
<feature type="domain" description="Replication protein A 70 kDa DNA-binding subunit B/D first OB fold" evidence="3">
    <location>
        <begin position="5"/>
        <end position="104"/>
    </location>
</feature>
<evidence type="ECO:0000259" key="3">
    <source>
        <dbReference type="Pfam" id="PF02721"/>
    </source>
</evidence>
<dbReference type="GeneID" id="104748536"/>
<keyword evidence="1" id="KW-0347">Helicase</keyword>
<evidence type="ECO:0000256" key="2">
    <source>
        <dbReference type="SAM" id="MobiDB-lite"/>
    </source>
</evidence>
<accession>A0ABM1QZV3</accession>
<dbReference type="Pfam" id="PF14214">
    <property type="entry name" value="Helitron_like_N"/>
    <property type="match status" value="1"/>
</dbReference>
<keyword evidence="1" id="KW-0547">Nucleotide-binding</keyword>
<dbReference type="InterPro" id="IPR010285">
    <property type="entry name" value="DNA_helicase_pif1-like_DEAD"/>
</dbReference>
<dbReference type="Pfam" id="PF02721">
    <property type="entry name" value="DUF223"/>
    <property type="match status" value="1"/>
</dbReference>
<dbReference type="InterPro" id="IPR027417">
    <property type="entry name" value="P-loop_NTPase"/>
</dbReference>
<reference evidence="8" key="2">
    <citation type="submission" date="2025-08" db="UniProtKB">
        <authorList>
            <consortium name="RefSeq"/>
        </authorList>
    </citation>
    <scope>IDENTIFICATION</scope>
    <source>
        <tissue evidence="8">Leaf</tissue>
    </source>
</reference>
<dbReference type="PANTHER" id="PTHR10492">
    <property type="match status" value="1"/>
</dbReference>
<dbReference type="RefSeq" id="XP_019092291.1">
    <property type="nucleotide sequence ID" value="XM_019236746.1"/>
</dbReference>
<dbReference type="Pfam" id="PF21530">
    <property type="entry name" value="Pif1_2B_dom"/>
    <property type="match status" value="1"/>
</dbReference>
<evidence type="ECO:0000256" key="1">
    <source>
        <dbReference type="RuleBase" id="RU363044"/>
    </source>
</evidence>
<dbReference type="InterPro" id="IPR049163">
    <property type="entry name" value="Pif1-like_2B_dom"/>
</dbReference>
<dbReference type="SUPFAM" id="SSF50249">
    <property type="entry name" value="Nucleic acid-binding proteins"/>
    <property type="match status" value="1"/>
</dbReference>
<feature type="region of interest" description="Disordered" evidence="2">
    <location>
        <begin position="835"/>
        <end position="854"/>
    </location>
</feature>
<comment type="cofactor">
    <cofactor evidence="1">
        <name>Mg(2+)</name>
        <dbReference type="ChEBI" id="CHEBI:18420"/>
    </cofactor>
</comment>
<dbReference type="CDD" id="cd04480">
    <property type="entry name" value="RPA1_DBD_A_like"/>
    <property type="match status" value="1"/>
</dbReference>
<keyword evidence="1" id="KW-0067">ATP-binding</keyword>
<dbReference type="Gene3D" id="3.40.50.300">
    <property type="entry name" value="P-loop containing nucleotide triphosphate hydrolases"/>
    <property type="match status" value="1"/>
</dbReference>
<evidence type="ECO:0000313" key="8">
    <source>
        <dbReference type="RefSeq" id="XP_019092291.1"/>
    </source>
</evidence>
<name>A0ABM1QZV3_CAMSA</name>
<feature type="domain" description="DNA helicase Pif1-like 2B" evidence="6">
    <location>
        <begin position="1820"/>
        <end position="1852"/>
    </location>
</feature>
<proteinExistence type="inferred from homology"/>
<keyword evidence="1" id="KW-0378">Hydrolase</keyword>
<evidence type="ECO:0000313" key="7">
    <source>
        <dbReference type="Proteomes" id="UP000694864"/>
    </source>
</evidence>
<sequence>MVAYIEELDLTSNRVSVAVKLIRCWTPDLIFGGSNFKFLIVVDEKGKRIEAKIPFRDYFDHFVHVLEEGEWFLLYKFEVMKNQQSFRNCNNPFLLLITNQTRITLIPPRCPGNFLHLTDAITLENATENEKNCCVDFCGMVVRVAPRLKVHFLDREAGYDGYKEVLRFTVKDINGEEIKCLAVGVTALEFDYKWEQITSCPSYGSEDVMCLLMFWRRASFAGNVCLMSQFRCSILKLGNEVRPFTTDPALLAFHDTSDDEDYQVEEESNIEEEYDDQVFYCSRQGEDFSSSSEYADDDEDVVDQITPQLSAVNDAKRRYDMLTMFEESFKKVFGTATITTKKTINLWAGYADDGDPEYSCPHCGAIFWYGERLRRRVDRSVKKGRGPSMFALQGENYHLMGSLKPKAGDYAKFQQLYIVDTQNEVQNRVNVMRCSILKLGNEVRPFTTDPALLAFHDTSDDEDYQVEEESNIEEEYDDQVFYCSRQGEDFSSSSEYADDDEDVVDQITPQLSAVNDAKRRYDMLTMFEESFKKVFGTATITTKKTINLWAGYADDGDPEYSCPHCGAIFWYGERLRRRVRTNNPVYTGCCMQGQIVLPMLKESPEMLWNLLTNEDDLSRHFQENSRPYNMVFSFTSLGGKVDRSVKKGRGPSMFALQGENYHLMGSLKPKAGDYAKFQQLYIVDTQNEVQNRVNVMSKEGRQVKVDGKKKFRPDLVESLIKLLDEVNPHVRAFRMARDRFDMEKEESNFHMRIISSRITDGRQYNISTASEVAALIPGDIDANMDKRDIVLQKRSGKLLRIHECHVTYLALQYPLLFPRGEDGYRLGIKKTKITRGRISKKQSKKKNSNKKSQKDVSMRQWFAYRLQERKIEKHTLLRSKRLLQQFIVDAYTMIETNRLRYLKKNQKKLRRTNKEDLRKAAEAGDDNLNNHGDSFTLPASFTGGPRYMRQSYLDAMATCKKFGFPDLFITFTCNPKWPEIVRFVNERKLKAEDRPDTICKIFKIKLENLMDDITRKHIFGKTVSAMYTVEFQKRGLPHAHIIVWMDPKCKFPTANEIDKLICAEIPDKETDPELYNIISECMIHGPCGAAYPSSPCMEEGSCSKFYPKPHVKTTSIDKEGYPVYRRRNDERFIEKNGFKCDNRYVVPYNRFLLVKYHAHINVEWCNQTGSVKYLFKYVHKGNDRVGVIVEPHKKKGTEEGQKNLQNENTPASKDEIQDYFDGRYVSACEAMWRILAYPIHYRKTAVVPLTFHEEGKHPIYFRDGESAQDVMDRDSLDESQFLALFELNKRDEEARKLLYEEIPSKFIWDGKEKVFYKRKTRAFAIGRINYVPPTIDDAYHLRILLNSVRGPTSFDHIKTVNGVIHKSYRDACYALGLLDDDKEYIEGIKEAHFMCSAKYVRKMFVRMLISAVLSAPHIVWEETWTMLSDDILRRKREELKRPERKIFCLQEINKQLKRNGSSLEFFKTLPQLQNDNIPVLNQLIADERRFINQADLKKNHLEWLNMLTQEQKKIYDEIIDSVFKDKGGVFFLYGFGGTGKTFLWKVLSAAVRIRGEIVLNTASSGIASLLLEGGRTAHSRFGIPLEVHDTSMCRMSRSSDLGELVQEAKLIIWDEAPMMSKYCFETLDRSLKDIMRDPEDKPFGGKVIIFGGDFRQILPVIVGAGREQIVNSSLNSSYLWNQCKVLRLTRNMRLLQKITPNEAREIEEFSKWILDVGEGRLNEPNDGVVDIDIPEELLITEVNSPIESIVNAVYGNSLHTPKDSSYFQSRAILCPTNDDVNTINDHMISILEGEERVYLSSDSIDPQDTRNKDNPAYSPDFLNSVRISGVPNHALRLKIGCPVMLLRNIDAHGDSRLPFKMRRRQFPINVAFAMTINKSQGQSLSNVGLYLPRPVFSHGQLYVAMSRVSSKSGLKILITDPKGKPEKKTRNVVFKEVFQNI</sequence>
<protein>
    <recommendedName>
        <fullName evidence="1">ATP-dependent DNA helicase</fullName>
        <ecNumber evidence="1">5.6.2.3</ecNumber>
    </recommendedName>
</protein>
<dbReference type="InterPro" id="IPR012340">
    <property type="entry name" value="NA-bd_OB-fold"/>
</dbReference>
<dbReference type="InterPro" id="IPR003871">
    <property type="entry name" value="RFA1B/D_OB_1st"/>
</dbReference>
<keyword evidence="1" id="KW-0234">DNA repair</keyword>
<feature type="compositionally biased region" description="Basic residues" evidence="2">
    <location>
        <begin position="835"/>
        <end position="851"/>
    </location>
</feature>
<reference evidence="7" key="1">
    <citation type="journal article" date="2014" name="Nat. Commun.">
        <title>The emerging biofuel crop Camelina sativa retains a highly undifferentiated hexaploid genome structure.</title>
        <authorList>
            <person name="Kagale S."/>
            <person name="Koh C."/>
            <person name="Nixon J."/>
            <person name="Bollina V."/>
            <person name="Clarke W.E."/>
            <person name="Tuteja R."/>
            <person name="Spillane C."/>
            <person name="Robinson S.J."/>
            <person name="Links M.G."/>
            <person name="Clarke C."/>
            <person name="Higgins E.E."/>
            <person name="Huebert T."/>
            <person name="Sharpe A.G."/>
            <person name="Parkin I.A."/>
        </authorList>
    </citation>
    <scope>NUCLEOTIDE SEQUENCE [LARGE SCALE GENOMIC DNA]</scope>
    <source>
        <strain evidence="7">cv. DH55</strain>
    </source>
</reference>
<dbReference type="Proteomes" id="UP000694864">
    <property type="component" value="Chromosome 15"/>
</dbReference>
<keyword evidence="7" id="KW-1185">Reference proteome</keyword>
<dbReference type="CDD" id="cd18809">
    <property type="entry name" value="SF1_C_RecD"/>
    <property type="match status" value="1"/>
</dbReference>
<comment type="similarity">
    <text evidence="1">Belongs to the helicase family.</text>
</comment>
<dbReference type="InterPro" id="IPR025476">
    <property type="entry name" value="Helitron_helicase-like"/>
</dbReference>
<dbReference type="Gene3D" id="2.40.50.140">
    <property type="entry name" value="Nucleic acid-binding proteins"/>
    <property type="match status" value="1"/>
</dbReference>
<keyword evidence="1" id="KW-0233">DNA recombination</keyword>
<evidence type="ECO:0000259" key="4">
    <source>
        <dbReference type="Pfam" id="PF05970"/>
    </source>
</evidence>
<dbReference type="CDD" id="cd04481">
    <property type="entry name" value="RPA1_DBD_B_like"/>
    <property type="match status" value="1"/>
</dbReference>
<dbReference type="Pfam" id="PF05970">
    <property type="entry name" value="PIF1"/>
    <property type="match status" value="1"/>
</dbReference>
<comment type="catalytic activity">
    <reaction evidence="1">
        <text>ATP + H2O = ADP + phosphate + H(+)</text>
        <dbReference type="Rhea" id="RHEA:13065"/>
        <dbReference type="ChEBI" id="CHEBI:15377"/>
        <dbReference type="ChEBI" id="CHEBI:15378"/>
        <dbReference type="ChEBI" id="CHEBI:30616"/>
        <dbReference type="ChEBI" id="CHEBI:43474"/>
        <dbReference type="ChEBI" id="CHEBI:456216"/>
        <dbReference type="EC" id="5.6.2.3"/>
    </reaction>
</comment>
<feature type="domain" description="DNA helicase Pif1-like DEAD-box helicase" evidence="4">
    <location>
        <begin position="1506"/>
        <end position="1726"/>
    </location>
</feature>
<feature type="domain" description="Helitron helicase-like" evidence="5">
    <location>
        <begin position="861"/>
        <end position="1043"/>
    </location>
</feature>
<dbReference type="EC" id="5.6.2.3" evidence="1"/>